<dbReference type="AlphaFoldDB" id="A0AAU7XTI1"/>
<dbReference type="RefSeq" id="WP_035565933.1">
    <property type="nucleotide sequence ID" value="NZ_CP158484.1"/>
</dbReference>
<gene>
    <name evidence="1" type="ORF">V8F66_09390</name>
</gene>
<protein>
    <recommendedName>
        <fullName evidence="2">Methyl-accepting chemotaxis protein</fullName>
    </recommendedName>
</protein>
<accession>A0AAU7XTI1</accession>
<evidence type="ECO:0000313" key="1">
    <source>
        <dbReference type="EMBL" id="XBY60667.1"/>
    </source>
</evidence>
<organism evidence="1">
    <name type="scientific">Vreelandella sp. SM1641</name>
    <dbReference type="NCBI Taxonomy" id="3126101"/>
    <lineage>
        <taxon>Bacteria</taxon>
        <taxon>Pseudomonadati</taxon>
        <taxon>Pseudomonadota</taxon>
        <taxon>Gammaproteobacteria</taxon>
        <taxon>Oceanospirillales</taxon>
        <taxon>Halomonadaceae</taxon>
        <taxon>Vreelandella</taxon>
    </lineage>
</organism>
<proteinExistence type="predicted"/>
<name>A0AAU7XTI1_9GAMM</name>
<dbReference type="EMBL" id="CP158484">
    <property type="protein sequence ID" value="XBY60667.1"/>
    <property type="molecule type" value="Genomic_DNA"/>
</dbReference>
<sequence>MRFRTRLMLVLLTVVIVSQLATGVEFLRATQNDVLAKGSERLEVGTNVLQQLLDARGEQLSNNVGYPRRRLRL</sequence>
<dbReference type="KEGG" id="vrs:V8F66_09390"/>
<evidence type="ECO:0008006" key="2">
    <source>
        <dbReference type="Google" id="ProtNLM"/>
    </source>
</evidence>
<reference evidence="1" key="1">
    <citation type="submission" date="2024-02" db="EMBL/GenBank/DDBJ databases">
        <title>Complete genome sequence of Vreelandella sp. SM1641, a marine exopolysaccharide-producing bacterium isolated from deep-sea hydrothermal sediment of the southwest Indian Ocean.</title>
        <authorList>
            <person name="Zhu H."/>
            <person name="Sun M."/>
        </authorList>
    </citation>
    <scope>NUCLEOTIDE SEQUENCE</scope>
    <source>
        <strain evidence="1">SM1641</strain>
    </source>
</reference>